<dbReference type="AlphaFoldDB" id="A0A6J8BUR6"/>
<keyword evidence="2" id="KW-1185">Reference proteome</keyword>
<name>A0A6J8BUR6_MYTCO</name>
<protein>
    <recommendedName>
        <fullName evidence="3">CCHC-type domain-containing protein</fullName>
    </recommendedName>
</protein>
<evidence type="ECO:0000313" key="1">
    <source>
        <dbReference type="EMBL" id="CAC5387256.1"/>
    </source>
</evidence>
<proteinExistence type="predicted"/>
<organism evidence="1 2">
    <name type="scientific">Mytilus coruscus</name>
    <name type="common">Sea mussel</name>
    <dbReference type="NCBI Taxonomy" id="42192"/>
    <lineage>
        <taxon>Eukaryota</taxon>
        <taxon>Metazoa</taxon>
        <taxon>Spiralia</taxon>
        <taxon>Lophotrochozoa</taxon>
        <taxon>Mollusca</taxon>
        <taxon>Bivalvia</taxon>
        <taxon>Autobranchia</taxon>
        <taxon>Pteriomorphia</taxon>
        <taxon>Mytilida</taxon>
        <taxon>Mytiloidea</taxon>
        <taxon>Mytilidae</taxon>
        <taxon>Mytilinae</taxon>
        <taxon>Mytilus</taxon>
    </lineage>
</organism>
<dbReference type="EMBL" id="CACVKT020003995">
    <property type="protein sequence ID" value="CAC5387256.1"/>
    <property type="molecule type" value="Genomic_DNA"/>
</dbReference>
<evidence type="ECO:0008006" key="3">
    <source>
        <dbReference type="Google" id="ProtNLM"/>
    </source>
</evidence>
<sequence>MNTDSPTSLEKSPDVSQQDIFRAVEQQIKFQQQPFREPHPGWYAGFPLHSNMPSTSGSQPKFQQGACYGCGSNQHLRNRCPFNPKAKLLKSQDLLIRGLIIESTDDKPLVVNSLAVSVQYNGICHKGKENLFFIQQKVFKLYKDVGIFIDAISPFVPDIKSYRLHSLRSCGATAAASFAVPDRLFKCHARWKSDTSKNGYVKDDLSERVIVSQNLGI</sequence>
<evidence type="ECO:0000313" key="2">
    <source>
        <dbReference type="Proteomes" id="UP000507470"/>
    </source>
</evidence>
<gene>
    <name evidence="1" type="ORF">MCOR_22614</name>
</gene>
<accession>A0A6J8BUR6</accession>
<reference evidence="1 2" key="1">
    <citation type="submission" date="2020-06" db="EMBL/GenBank/DDBJ databases">
        <authorList>
            <person name="Li R."/>
            <person name="Bekaert M."/>
        </authorList>
    </citation>
    <scope>NUCLEOTIDE SEQUENCE [LARGE SCALE GENOMIC DNA]</scope>
    <source>
        <strain evidence="2">wild</strain>
    </source>
</reference>
<dbReference type="Proteomes" id="UP000507470">
    <property type="component" value="Unassembled WGS sequence"/>
</dbReference>
<dbReference type="OrthoDB" id="5965134at2759"/>